<proteinExistence type="predicted"/>
<name>A0A3N4RTL0_9ACTN</name>
<gene>
    <name evidence="1" type="ORF">EDD38_7358</name>
    <name evidence="2" type="ORF">EDD38_7489</name>
</gene>
<comment type="caution">
    <text evidence="2">The sequence shown here is derived from an EMBL/GenBank/DDBJ whole genome shotgun (WGS) entry which is preliminary data.</text>
</comment>
<evidence type="ECO:0000313" key="1">
    <source>
        <dbReference type="EMBL" id="RPE27214.1"/>
    </source>
</evidence>
<dbReference type="EMBL" id="RKQG01000004">
    <property type="protein sequence ID" value="RPE27214.1"/>
    <property type="molecule type" value="Genomic_DNA"/>
</dbReference>
<sequence>MTTVELHLPRAAATPVTVTAETAAPGLLIHRWPDPTHPYRIAHHSGHVIGCAPTEAAARRGAELIAPLADWTRSPRELAAPPGAGGADPARVEELLQTAGCRIAARPS</sequence>
<keyword evidence="3" id="KW-1185">Reference proteome</keyword>
<protein>
    <submittedName>
        <fullName evidence="2">Uncharacterized protein</fullName>
    </submittedName>
</protein>
<evidence type="ECO:0000313" key="3">
    <source>
        <dbReference type="Proteomes" id="UP000266906"/>
    </source>
</evidence>
<dbReference type="Proteomes" id="UP000266906">
    <property type="component" value="Unassembled WGS sequence"/>
</dbReference>
<reference evidence="2 3" key="1">
    <citation type="submission" date="2018-11" db="EMBL/GenBank/DDBJ databases">
        <title>Sequencing the genomes of 1000 actinobacteria strains.</title>
        <authorList>
            <person name="Klenk H.-P."/>
        </authorList>
    </citation>
    <scope>NUCLEOTIDE SEQUENCE [LARGE SCALE GENOMIC DNA]</scope>
    <source>
        <strain evidence="2 3">DSM 44781</strain>
    </source>
</reference>
<organism evidence="2 3">
    <name type="scientific">Kitasatospora cineracea</name>
    <dbReference type="NCBI Taxonomy" id="88074"/>
    <lineage>
        <taxon>Bacteria</taxon>
        <taxon>Bacillati</taxon>
        <taxon>Actinomycetota</taxon>
        <taxon>Actinomycetes</taxon>
        <taxon>Kitasatosporales</taxon>
        <taxon>Streptomycetaceae</taxon>
        <taxon>Kitasatospora</taxon>
    </lineage>
</organism>
<dbReference type="RefSeq" id="WP_123821576.1">
    <property type="nucleotide sequence ID" value="NZ_RKQG01000004.1"/>
</dbReference>
<dbReference type="EMBL" id="RKQG01000004">
    <property type="protein sequence ID" value="RPE27344.1"/>
    <property type="molecule type" value="Genomic_DNA"/>
</dbReference>
<dbReference type="AlphaFoldDB" id="A0A3N4RTL0"/>
<accession>A0A3N4RTL0</accession>
<evidence type="ECO:0000313" key="2">
    <source>
        <dbReference type="EMBL" id="RPE27344.1"/>
    </source>
</evidence>